<keyword evidence="2 4" id="KW-0863">Zinc-finger</keyword>
<sequence length="157" mass="18695">MCSEQCKREYYCSKKCQKTDWPRHKEKCQPMEQHLLDMRRSIQKIQEVPHIMDDLRTAIALELLSIFQSPNTDPEEIHVIVILVFIRPCYPPDYFDLMNPNVPLEPLLQRTMFGTLRFVHVLNRADVEEEPLEEQYLLSSRIHEASFIRLGNRRLGR</sequence>
<evidence type="ECO:0000256" key="2">
    <source>
        <dbReference type="ARBA" id="ARBA00022771"/>
    </source>
</evidence>
<evidence type="ECO:0000313" key="6">
    <source>
        <dbReference type="EMBL" id="CAA7269783.1"/>
    </source>
</evidence>
<dbReference type="GO" id="GO:0008270">
    <property type="term" value="F:zinc ion binding"/>
    <property type="evidence" value="ECO:0007669"/>
    <property type="project" value="UniProtKB-KW"/>
</dbReference>
<keyword evidence="1" id="KW-0479">Metal-binding</keyword>
<dbReference type="InterPro" id="IPR002893">
    <property type="entry name" value="Znf_MYND"/>
</dbReference>
<comment type="caution">
    <text evidence="6">The sequence shown here is derived from an EMBL/GenBank/DDBJ whole genome shotgun (WGS) entry which is preliminary data.</text>
</comment>
<keyword evidence="7" id="KW-1185">Reference proteome</keyword>
<dbReference type="Proteomes" id="UP000467700">
    <property type="component" value="Unassembled WGS sequence"/>
</dbReference>
<protein>
    <recommendedName>
        <fullName evidence="5">MYND-type domain-containing protein</fullName>
    </recommendedName>
</protein>
<dbReference type="AlphaFoldDB" id="A0A8S0XRU8"/>
<feature type="domain" description="MYND-type" evidence="5">
    <location>
        <begin position="1"/>
        <end position="28"/>
    </location>
</feature>
<dbReference type="SUPFAM" id="SSF144232">
    <property type="entry name" value="HIT/MYND zinc finger-like"/>
    <property type="match status" value="1"/>
</dbReference>
<gene>
    <name evidence="6" type="ORF">AAE3_LOCUS12053</name>
</gene>
<keyword evidence="3" id="KW-0862">Zinc</keyword>
<reference evidence="6 7" key="1">
    <citation type="submission" date="2020-01" db="EMBL/GenBank/DDBJ databases">
        <authorList>
            <person name="Gupta K D."/>
        </authorList>
    </citation>
    <scope>NUCLEOTIDE SEQUENCE [LARGE SCALE GENOMIC DNA]</scope>
</reference>
<proteinExistence type="predicted"/>
<evidence type="ECO:0000259" key="5">
    <source>
        <dbReference type="PROSITE" id="PS50865"/>
    </source>
</evidence>
<evidence type="ECO:0000256" key="1">
    <source>
        <dbReference type="ARBA" id="ARBA00022723"/>
    </source>
</evidence>
<evidence type="ECO:0000256" key="4">
    <source>
        <dbReference type="PROSITE-ProRule" id="PRU00134"/>
    </source>
</evidence>
<dbReference type="Pfam" id="PF01753">
    <property type="entry name" value="zf-MYND"/>
    <property type="match status" value="1"/>
</dbReference>
<evidence type="ECO:0000313" key="7">
    <source>
        <dbReference type="Proteomes" id="UP000467700"/>
    </source>
</evidence>
<evidence type="ECO:0000256" key="3">
    <source>
        <dbReference type="ARBA" id="ARBA00022833"/>
    </source>
</evidence>
<dbReference type="OrthoDB" id="265717at2759"/>
<accession>A0A8S0XRU8</accession>
<dbReference type="Gene3D" id="6.10.140.2220">
    <property type="match status" value="1"/>
</dbReference>
<name>A0A8S0XRU8_CYCAE</name>
<dbReference type="PROSITE" id="PS50865">
    <property type="entry name" value="ZF_MYND_2"/>
    <property type="match status" value="1"/>
</dbReference>
<organism evidence="6 7">
    <name type="scientific">Cyclocybe aegerita</name>
    <name type="common">Black poplar mushroom</name>
    <name type="synonym">Agrocybe aegerita</name>
    <dbReference type="NCBI Taxonomy" id="1973307"/>
    <lineage>
        <taxon>Eukaryota</taxon>
        <taxon>Fungi</taxon>
        <taxon>Dikarya</taxon>
        <taxon>Basidiomycota</taxon>
        <taxon>Agaricomycotina</taxon>
        <taxon>Agaricomycetes</taxon>
        <taxon>Agaricomycetidae</taxon>
        <taxon>Agaricales</taxon>
        <taxon>Agaricineae</taxon>
        <taxon>Bolbitiaceae</taxon>
        <taxon>Cyclocybe</taxon>
    </lineage>
</organism>
<dbReference type="EMBL" id="CACVBS010000080">
    <property type="protein sequence ID" value="CAA7269783.1"/>
    <property type="molecule type" value="Genomic_DNA"/>
</dbReference>